<dbReference type="Proteomes" id="UP000050497">
    <property type="component" value="Unassembled WGS sequence"/>
</dbReference>
<evidence type="ECO:0000256" key="3">
    <source>
        <dbReference type="ARBA" id="ARBA00011950"/>
    </source>
</evidence>
<dbReference type="Pfam" id="PF02391">
    <property type="entry name" value="MoaE"/>
    <property type="match status" value="1"/>
</dbReference>
<comment type="function">
    <text evidence="6">Converts molybdopterin precursor Z into molybdopterin. This requires the incorporation of two sulfur atoms into precursor Z to generate a dithiolene group. The sulfur is provided by MoaD.</text>
</comment>
<comment type="similarity">
    <text evidence="2">Belongs to the MoaE family.</text>
</comment>
<dbReference type="SUPFAM" id="SSF54690">
    <property type="entry name" value="Molybdopterin synthase subunit MoaE"/>
    <property type="match status" value="1"/>
</dbReference>
<dbReference type="PANTHER" id="PTHR23404">
    <property type="entry name" value="MOLYBDOPTERIN SYNTHASE RELATED"/>
    <property type="match status" value="1"/>
</dbReference>
<evidence type="ECO:0000313" key="16">
    <source>
        <dbReference type="Proteomes" id="UP000182800"/>
    </source>
</evidence>
<evidence type="ECO:0000256" key="6">
    <source>
        <dbReference type="ARBA" id="ARBA00025448"/>
    </source>
</evidence>
<comment type="catalytic activity">
    <reaction evidence="12">
        <text>2 [molybdopterin-synthase sulfur-carrier protein]-C-terminal-Gly-aminoethanethioate + cyclic pyranopterin phosphate + H2O = molybdopterin + 2 [molybdopterin-synthase sulfur-carrier protein]-C-terminal Gly-Gly + 2 H(+)</text>
        <dbReference type="Rhea" id="RHEA:26333"/>
        <dbReference type="Rhea" id="RHEA-COMP:12202"/>
        <dbReference type="Rhea" id="RHEA-COMP:19907"/>
        <dbReference type="ChEBI" id="CHEBI:15377"/>
        <dbReference type="ChEBI" id="CHEBI:15378"/>
        <dbReference type="ChEBI" id="CHEBI:58698"/>
        <dbReference type="ChEBI" id="CHEBI:59648"/>
        <dbReference type="ChEBI" id="CHEBI:90778"/>
        <dbReference type="ChEBI" id="CHEBI:232372"/>
        <dbReference type="EC" id="2.8.1.12"/>
    </reaction>
</comment>
<dbReference type="Gene3D" id="3.90.1170.40">
    <property type="entry name" value="Molybdopterin biosynthesis MoaE subunit"/>
    <property type="match status" value="1"/>
</dbReference>
<evidence type="ECO:0000256" key="1">
    <source>
        <dbReference type="ARBA" id="ARBA00005046"/>
    </source>
</evidence>
<dbReference type="STRING" id="1653334.GA0071312_1741"/>
<evidence type="ECO:0000256" key="2">
    <source>
        <dbReference type="ARBA" id="ARBA00005426"/>
    </source>
</evidence>
<keyword evidence="16" id="KW-1185">Reference proteome</keyword>
<dbReference type="InterPro" id="IPR036563">
    <property type="entry name" value="MoaE_sf"/>
</dbReference>
<dbReference type="OrthoDB" id="9803224at2"/>
<evidence type="ECO:0000256" key="9">
    <source>
        <dbReference type="ARBA" id="ARBA00030407"/>
    </source>
</evidence>
<dbReference type="InterPro" id="IPR003448">
    <property type="entry name" value="Mopterin_biosynth_MoaE"/>
</dbReference>
<dbReference type="EMBL" id="LJSX01000020">
    <property type="protein sequence ID" value="KPQ09996.1"/>
    <property type="molecule type" value="Genomic_DNA"/>
</dbReference>
<evidence type="ECO:0000256" key="7">
    <source>
        <dbReference type="ARBA" id="ARBA00026066"/>
    </source>
</evidence>
<dbReference type="GO" id="GO:0006777">
    <property type="term" value="P:Mo-molybdopterin cofactor biosynthetic process"/>
    <property type="evidence" value="ECO:0007669"/>
    <property type="project" value="UniProtKB-KW"/>
</dbReference>
<accession>A0A0P7X515</accession>
<evidence type="ECO:0000256" key="5">
    <source>
        <dbReference type="ARBA" id="ARBA00023150"/>
    </source>
</evidence>
<protein>
    <recommendedName>
        <fullName evidence="4">Molybdopterin synthase catalytic subunit</fullName>
        <ecNumber evidence="3">2.8.1.12</ecNumber>
    </recommendedName>
    <alternativeName>
        <fullName evidence="10">MPT synthase subunit 2</fullName>
    </alternativeName>
    <alternativeName>
        <fullName evidence="8">Molybdenum cofactor biosynthesis protein E</fullName>
    </alternativeName>
    <alternativeName>
        <fullName evidence="9">Molybdopterin-converting factor large subunit</fullName>
    </alternativeName>
    <alternativeName>
        <fullName evidence="11">Molybdopterin-converting factor subunit 2</fullName>
    </alternativeName>
</protein>
<keyword evidence="5" id="KW-0501">Molybdenum cofactor biosynthesis</keyword>
<sequence>MTTSDLSSAPPSPVIRIQREDFDMAAEIAALSEGRADIGALASFTGLCRDEGGRLSALELEHYPGMAEAELGRVAREAAQRWPLTGLVAIHRYGLIRPGENIVLVIAASSHRHAAFSGAEFMMDFLKTRAPFWKREHLVTGETGGWVEARDADDAAMARWTT</sequence>
<evidence type="ECO:0000256" key="8">
    <source>
        <dbReference type="ARBA" id="ARBA00029745"/>
    </source>
</evidence>
<evidence type="ECO:0000313" key="13">
    <source>
        <dbReference type="EMBL" id="KPQ09996.1"/>
    </source>
</evidence>
<dbReference type="UniPathway" id="UPA00344"/>
<evidence type="ECO:0000256" key="10">
    <source>
        <dbReference type="ARBA" id="ARBA00030781"/>
    </source>
</evidence>
<proteinExistence type="inferred from homology"/>
<evidence type="ECO:0000313" key="14">
    <source>
        <dbReference type="EMBL" id="SCC80813.1"/>
    </source>
</evidence>
<dbReference type="AlphaFoldDB" id="A0A0P7X515"/>
<dbReference type="EC" id="2.8.1.12" evidence="3"/>
<dbReference type="Proteomes" id="UP000182800">
    <property type="component" value="Unassembled WGS sequence"/>
</dbReference>
<reference evidence="14 16" key="2">
    <citation type="submission" date="2016-08" db="EMBL/GenBank/DDBJ databases">
        <authorList>
            <person name="Varghese N."/>
            <person name="Submissions Spin"/>
        </authorList>
    </citation>
    <scope>NUCLEOTIDE SEQUENCE [LARGE SCALE GENOMIC DNA]</scope>
    <source>
        <strain evidence="14 16">HL-109</strain>
    </source>
</reference>
<reference evidence="13 15" key="1">
    <citation type="submission" date="2015-09" db="EMBL/GenBank/DDBJ databases">
        <title>Identification and resolution of microdiversity through metagenomic sequencing of parallel consortia.</title>
        <authorList>
            <person name="Nelson W.C."/>
            <person name="Romine M.F."/>
            <person name="Lindemann S.R."/>
        </authorList>
    </citation>
    <scope>NUCLEOTIDE SEQUENCE [LARGE SCALE GENOMIC DNA]</scope>
    <source>
        <strain evidence="13">HL-109</strain>
    </source>
</reference>
<evidence type="ECO:0000256" key="11">
    <source>
        <dbReference type="ARBA" id="ARBA00032474"/>
    </source>
</evidence>
<gene>
    <name evidence="13" type="primary">moaE</name>
    <name evidence="14" type="ORF">GA0071312_1741</name>
    <name evidence="13" type="ORF">HLUCCO17_12885</name>
</gene>
<evidence type="ECO:0000313" key="15">
    <source>
        <dbReference type="Proteomes" id="UP000050497"/>
    </source>
</evidence>
<comment type="pathway">
    <text evidence="1">Cofactor biosynthesis; molybdopterin biosynthesis.</text>
</comment>
<dbReference type="PATRIC" id="fig|1653334.4.peg.154"/>
<organism evidence="13 15">
    <name type="scientific">Saliniramus fredricksonii</name>
    <dbReference type="NCBI Taxonomy" id="1653334"/>
    <lineage>
        <taxon>Bacteria</taxon>
        <taxon>Pseudomonadati</taxon>
        <taxon>Pseudomonadota</taxon>
        <taxon>Alphaproteobacteria</taxon>
        <taxon>Hyphomicrobiales</taxon>
        <taxon>Salinarimonadaceae</taxon>
        <taxon>Saliniramus</taxon>
    </lineage>
</organism>
<dbReference type="GO" id="GO:0030366">
    <property type="term" value="F:molybdopterin synthase activity"/>
    <property type="evidence" value="ECO:0007669"/>
    <property type="project" value="UniProtKB-EC"/>
</dbReference>
<evidence type="ECO:0000256" key="12">
    <source>
        <dbReference type="ARBA" id="ARBA00049878"/>
    </source>
</evidence>
<name>A0A0P7X515_9HYPH</name>
<comment type="subunit">
    <text evidence="7">Heterotetramer of 2 MoaD subunits and 2 MoaE subunits. Also stable as homodimer. The enzyme changes between these two forms during catalysis.</text>
</comment>
<dbReference type="CDD" id="cd00756">
    <property type="entry name" value="MoaE"/>
    <property type="match status" value="1"/>
</dbReference>
<comment type="caution">
    <text evidence="13">The sequence shown here is derived from an EMBL/GenBank/DDBJ whole genome shotgun (WGS) entry which is preliminary data.</text>
</comment>
<dbReference type="RefSeq" id="WP_074444638.1">
    <property type="nucleotide sequence ID" value="NZ_FMBM01000002.1"/>
</dbReference>
<dbReference type="EMBL" id="FMBM01000002">
    <property type="protein sequence ID" value="SCC80813.1"/>
    <property type="molecule type" value="Genomic_DNA"/>
</dbReference>
<evidence type="ECO:0000256" key="4">
    <source>
        <dbReference type="ARBA" id="ARBA00013858"/>
    </source>
</evidence>